<dbReference type="Proteomes" id="UP000789570">
    <property type="component" value="Unassembled WGS sequence"/>
</dbReference>
<keyword evidence="3" id="KW-1185">Reference proteome</keyword>
<keyword evidence="1" id="KW-1133">Transmembrane helix</keyword>
<comment type="caution">
    <text evidence="2">The sequence shown here is derived from an EMBL/GenBank/DDBJ whole genome shotgun (WGS) entry which is preliminary data.</text>
</comment>
<organism evidence="2 3">
    <name type="scientific">Funneliformis caledonium</name>
    <dbReference type="NCBI Taxonomy" id="1117310"/>
    <lineage>
        <taxon>Eukaryota</taxon>
        <taxon>Fungi</taxon>
        <taxon>Fungi incertae sedis</taxon>
        <taxon>Mucoromycota</taxon>
        <taxon>Glomeromycotina</taxon>
        <taxon>Glomeromycetes</taxon>
        <taxon>Glomerales</taxon>
        <taxon>Glomeraceae</taxon>
        <taxon>Funneliformis</taxon>
    </lineage>
</organism>
<gene>
    <name evidence="2" type="ORF">FCALED_LOCUS5418</name>
</gene>
<sequence>MKTTSFVEISDDLREYFGNYVQSREVSSNDTKCDIVNGRFAMEELNNLTRLWILCGITCYQCGLKCVKNREHEDEHDSGHEGMHYCKDLGRHRHVDYCQNEMACKSGQDIQLINNNEKPINDQPQDLIYHSNVQVLKILILVQEQQEIAKCDHECSDEKHSQGSTNAQIKSFCELPLFHAPFDPRTLQITMDIYLQMGIIIIPLPWTFIFKEIKANHNNRLGAAVYQFMETRLTSTQENQNQLSPTLRDSISLILFDHNVILVILFCSYFDPTEKNVIILLSDGECGIPTTQLKIICKMNKIVSINNDSQSQPLEEMATLSEALEPSGGFAVRKYI</sequence>
<dbReference type="EMBL" id="CAJVPQ010001169">
    <property type="protein sequence ID" value="CAG8536227.1"/>
    <property type="molecule type" value="Genomic_DNA"/>
</dbReference>
<evidence type="ECO:0000313" key="3">
    <source>
        <dbReference type="Proteomes" id="UP000789570"/>
    </source>
</evidence>
<proteinExistence type="predicted"/>
<feature type="transmembrane region" description="Helical" evidence="1">
    <location>
        <begin position="193"/>
        <end position="210"/>
    </location>
</feature>
<evidence type="ECO:0000256" key="1">
    <source>
        <dbReference type="SAM" id="Phobius"/>
    </source>
</evidence>
<reference evidence="2" key="1">
    <citation type="submission" date="2021-06" db="EMBL/GenBank/DDBJ databases">
        <authorList>
            <person name="Kallberg Y."/>
            <person name="Tangrot J."/>
            <person name="Rosling A."/>
        </authorList>
    </citation>
    <scope>NUCLEOTIDE SEQUENCE</scope>
    <source>
        <strain evidence="2">UK204</strain>
    </source>
</reference>
<evidence type="ECO:0000313" key="2">
    <source>
        <dbReference type="EMBL" id="CAG8536227.1"/>
    </source>
</evidence>
<dbReference type="AlphaFoldDB" id="A0A9N9AMJ1"/>
<name>A0A9N9AMJ1_9GLOM</name>
<accession>A0A9N9AMJ1</accession>
<dbReference type="OrthoDB" id="2343366at2759"/>
<keyword evidence="1" id="KW-0812">Transmembrane</keyword>
<keyword evidence="1" id="KW-0472">Membrane</keyword>
<protein>
    <submittedName>
        <fullName evidence="2">13160_t:CDS:1</fullName>
    </submittedName>
</protein>